<evidence type="ECO:0000313" key="2">
    <source>
        <dbReference type="Proteomes" id="UP001596432"/>
    </source>
</evidence>
<sequence length="248" mass="26790">MDGPATAEPAFDVQETGETDADALIAGFSEFGLAGLTAVDYLVQQLELTPAGRVTTPDLQTITPFDDGRPRHPVRLFAADGVDVAVLMSELFVPVAAARSFSDALLDWTAAADIGETVVVSGVQMPHAETDHRTYFVATDDYREARLADADVPPMASGFTDGVKASLLARGIDSPLRTCVYATPTHPQAPDAEAALRLVETVDDVYDLGVDTEPMKSFAADVEQHYQDLAARLEQAREEQQPEDRMYM</sequence>
<dbReference type="InterPro" id="IPR038389">
    <property type="entry name" value="PSMG2_sf"/>
</dbReference>
<dbReference type="EMBL" id="JBHTAS010000001">
    <property type="protein sequence ID" value="MFC7138328.1"/>
    <property type="molecule type" value="Genomic_DNA"/>
</dbReference>
<organism evidence="1 2">
    <name type="scientific">Halosimplex aquaticum</name>
    <dbReference type="NCBI Taxonomy" id="3026162"/>
    <lineage>
        <taxon>Archaea</taxon>
        <taxon>Methanobacteriati</taxon>
        <taxon>Methanobacteriota</taxon>
        <taxon>Stenosarchaea group</taxon>
        <taxon>Halobacteria</taxon>
        <taxon>Halobacteriales</taxon>
        <taxon>Haloarculaceae</taxon>
        <taxon>Halosimplex</taxon>
    </lineage>
</organism>
<reference evidence="1 2" key="1">
    <citation type="journal article" date="2019" name="Int. J. Syst. Evol. Microbiol.">
        <title>The Global Catalogue of Microorganisms (GCM) 10K type strain sequencing project: providing services to taxonomists for standard genome sequencing and annotation.</title>
        <authorList>
            <consortium name="The Broad Institute Genomics Platform"/>
            <consortium name="The Broad Institute Genome Sequencing Center for Infectious Disease"/>
            <person name="Wu L."/>
            <person name="Ma J."/>
        </authorList>
    </citation>
    <scope>NUCLEOTIDE SEQUENCE [LARGE SCALE GENOMIC DNA]</scope>
    <source>
        <strain evidence="1 2">XZYJT29</strain>
    </source>
</reference>
<accession>A0ABD5XXU2</accession>
<gene>
    <name evidence="1" type="ORF">ACFQMA_00575</name>
</gene>
<keyword evidence="1" id="KW-0647">Proteasome</keyword>
<dbReference type="SUPFAM" id="SSF159659">
    <property type="entry name" value="Cgl1923-like"/>
    <property type="match status" value="1"/>
</dbReference>
<keyword evidence="2" id="KW-1185">Reference proteome</keyword>
<dbReference type="RefSeq" id="WP_274323959.1">
    <property type="nucleotide sequence ID" value="NZ_CP118158.1"/>
</dbReference>
<proteinExistence type="predicted"/>
<evidence type="ECO:0000313" key="1">
    <source>
        <dbReference type="EMBL" id="MFC7138328.1"/>
    </source>
</evidence>
<dbReference type="Proteomes" id="UP001596432">
    <property type="component" value="Unassembled WGS sequence"/>
</dbReference>
<dbReference type="GO" id="GO:0000502">
    <property type="term" value="C:proteasome complex"/>
    <property type="evidence" value="ECO:0007669"/>
    <property type="project" value="UniProtKB-KW"/>
</dbReference>
<dbReference type="AlphaFoldDB" id="A0ABD5XXU2"/>
<dbReference type="Pfam" id="PF09754">
    <property type="entry name" value="PAC2"/>
    <property type="match status" value="1"/>
</dbReference>
<comment type="caution">
    <text evidence="1">The sequence shown here is derived from an EMBL/GenBank/DDBJ whole genome shotgun (WGS) entry which is preliminary data.</text>
</comment>
<dbReference type="InterPro" id="IPR019151">
    <property type="entry name" value="Proteasome_assmbl_chaperone_2"/>
</dbReference>
<dbReference type="PANTHER" id="PTHR35610">
    <property type="entry name" value="3-ISOPROPYLMALATE DEHYDRATASE-RELATED"/>
    <property type="match status" value="1"/>
</dbReference>
<protein>
    <submittedName>
        <fullName evidence="1">Proteasome assembly chaperone family protein</fullName>
    </submittedName>
</protein>
<dbReference type="PANTHER" id="PTHR35610:SF3">
    <property type="entry name" value="PROTEASOME ASSEMBLY CHAPERONE FAMILY PROTEIN"/>
    <property type="match status" value="1"/>
</dbReference>
<dbReference type="Gene3D" id="3.40.50.10900">
    <property type="entry name" value="PAC-like subunit"/>
    <property type="match status" value="1"/>
</dbReference>
<name>A0ABD5XXU2_9EURY</name>
<dbReference type="GeneID" id="78818565"/>